<accession>A0A7J6U775</accession>
<evidence type="ECO:0000313" key="9">
    <source>
        <dbReference type="Proteomes" id="UP000574390"/>
    </source>
</evidence>
<dbReference type="InterPro" id="IPR036188">
    <property type="entry name" value="FAD/NAD-bd_sf"/>
</dbReference>
<gene>
    <name evidence="8" type="primary">GUT2_2</name>
    <name evidence="8" type="ORF">FOZ62_010452</name>
</gene>
<keyword evidence="5" id="KW-0274">FAD</keyword>
<comment type="cofactor">
    <cofactor evidence="1">
        <name>FAD</name>
        <dbReference type="ChEBI" id="CHEBI:57692"/>
    </cofactor>
</comment>
<evidence type="ECO:0000256" key="5">
    <source>
        <dbReference type="ARBA" id="ARBA00022827"/>
    </source>
</evidence>
<dbReference type="Proteomes" id="UP000574390">
    <property type="component" value="Unassembled WGS sequence"/>
</dbReference>
<keyword evidence="6" id="KW-0560">Oxidoreductase</keyword>
<dbReference type="GO" id="GO:0005739">
    <property type="term" value="C:mitochondrion"/>
    <property type="evidence" value="ECO:0007669"/>
    <property type="project" value="TreeGrafter"/>
</dbReference>
<dbReference type="EC" id="1.1.5.3" evidence="3"/>
<dbReference type="Gene3D" id="3.50.50.60">
    <property type="entry name" value="FAD/NAD(P)-binding domain"/>
    <property type="match status" value="1"/>
</dbReference>
<proteinExistence type="inferred from homology"/>
<dbReference type="PRINTS" id="PR01001">
    <property type="entry name" value="FADG3PDH"/>
</dbReference>
<organism evidence="8 9">
    <name type="scientific">Perkinsus olseni</name>
    <name type="common">Perkinsus atlanticus</name>
    <dbReference type="NCBI Taxonomy" id="32597"/>
    <lineage>
        <taxon>Eukaryota</taxon>
        <taxon>Sar</taxon>
        <taxon>Alveolata</taxon>
        <taxon>Perkinsozoa</taxon>
        <taxon>Perkinsea</taxon>
        <taxon>Perkinsida</taxon>
        <taxon>Perkinsidae</taxon>
        <taxon>Perkinsus</taxon>
    </lineage>
</organism>
<feature type="non-terminal residue" evidence="8">
    <location>
        <position position="1"/>
    </location>
</feature>
<comment type="caution">
    <text evidence="8">The sequence shown here is derived from an EMBL/GenBank/DDBJ whole genome shotgun (WGS) entry which is preliminary data.</text>
</comment>
<sequence>KSSFTIWFYLIEVLVFHNFSLHSVRPSPAKANSLMSFATRLLGKTVKYGTVVGGSALGVSCGYVYFTTPPAIPASGYRNFTPRTDRKESLDRLKNEVFDIVVVGGGATGASVALDGASRGLKVALLEREDFSSGTSSRSTKLLHGGVRYLKDAIFNLDYKMLVLVYEALRERA</sequence>
<dbReference type="EMBL" id="JABANM010002466">
    <property type="protein sequence ID" value="KAF4752511.1"/>
    <property type="molecule type" value="Genomic_DNA"/>
</dbReference>
<evidence type="ECO:0000313" key="8">
    <source>
        <dbReference type="EMBL" id="KAF4752511.1"/>
    </source>
</evidence>
<dbReference type="PANTHER" id="PTHR11985:SF15">
    <property type="entry name" value="GLYCEROL-3-PHOSPHATE DEHYDROGENASE, MITOCHONDRIAL"/>
    <property type="match status" value="1"/>
</dbReference>
<evidence type="ECO:0000256" key="6">
    <source>
        <dbReference type="ARBA" id="ARBA00023002"/>
    </source>
</evidence>
<reference evidence="8 9" key="1">
    <citation type="submission" date="2020-04" db="EMBL/GenBank/DDBJ databases">
        <title>Perkinsus olseni comparative genomics.</title>
        <authorList>
            <person name="Bogema D.R."/>
        </authorList>
    </citation>
    <scope>NUCLEOTIDE SEQUENCE [LARGE SCALE GENOMIC DNA]</scope>
    <source>
        <strain evidence="8">ATCC PRA-205</strain>
    </source>
</reference>
<protein>
    <recommendedName>
        <fullName evidence="3">glycerol-3-phosphate dehydrogenase</fullName>
        <ecNumber evidence="3">1.1.5.3</ecNumber>
    </recommendedName>
</protein>
<feature type="domain" description="FAD dependent oxidoreductase" evidence="7">
    <location>
        <begin position="99"/>
        <end position="172"/>
    </location>
</feature>
<evidence type="ECO:0000256" key="1">
    <source>
        <dbReference type="ARBA" id="ARBA00001974"/>
    </source>
</evidence>
<keyword evidence="4" id="KW-0285">Flavoprotein</keyword>
<dbReference type="InterPro" id="IPR006076">
    <property type="entry name" value="FAD-dep_OxRdtase"/>
</dbReference>
<name>A0A7J6U775_PEROL</name>
<dbReference type="Pfam" id="PF01266">
    <property type="entry name" value="DAO"/>
    <property type="match status" value="1"/>
</dbReference>
<evidence type="ECO:0000256" key="4">
    <source>
        <dbReference type="ARBA" id="ARBA00022630"/>
    </source>
</evidence>
<evidence type="ECO:0000259" key="7">
    <source>
        <dbReference type="Pfam" id="PF01266"/>
    </source>
</evidence>
<evidence type="ECO:0000256" key="2">
    <source>
        <dbReference type="ARBA" id="ARBA00007330"/>
    </source>
</evidence>
<dbReference type="GO" id="GO:0004368">
    <property type="term" value="F:glycerol-3-phosphate dehydrogenase (quinone) activity"/>
    <property type="evidence" value="ECO:0007669"/>
    <property type="project" value="UniProtKB-EC"/>
</dbReference>
<evidence type="ECO:0000256" key="3">
    <source>
        <dbReference type="ARBA" id="ARBA00013029"/>
    </source>
</evidence>
<dbReference type="AlphaFoldDB" id="A0A7J6U775"/>
<dbReference type="InterPro" id="IPR000447">
    <property type="entry name" value="G3P_DH_FAD-dep"/>
</dbReference>
<comment type="similarity">
    <text evidence="2">Belongs to the FAD-dependent glycerol-3-phosphate dehydrogenase family.</text>
</comment>
<dbReference type="PANTHER" id="PTHR11985">
    <property type="entry name" value="GLYCEROL-3-PHOSPHATE DEHYDROGENASE"/>
    <property type="match status" value="1"/>
</dbReference>
<feature type="non-terminal residue" evidence="8">
    <location>
        <position position="173"/>
    </location>
</feature>
<dbReference type="GO" id="GO:0006072">
    <property type="term" value="P:glycerol-3-phosphate metabolic process"/>
    <property type="evidence" value="ECO:0007669"/>
    <property type="project" value="InterPro"/>
</dbReference>
<dbReference type="SUPFAM" id="SSF51905">
    <property type="entry name" value="FAD/NAD(P)-binding domain"/>
    <property type="match status" value="1"/>
</dbReference>